<dbReference type="Pfam" id="PF01966">
    <property type="entry name" value="HD"/>
    <property type="match status" value="1"/>
</dbReference>
<dbReference type="RefSeq" id="WP_007138151.1">
    <property type="nucleotide sequence ID" value="NZ_AHKF01000018.1"/>
</dbReference>
<dbReference type="STRING" id="1086011.HJ01_01974"/>
<keyword evidence="3 8" id="KW-0812">Transmembrane</keyword>
<organism evidence="10 11">
    <name type="scientific">Flavobacterium frigoris (strain PS1)</name>
    <dbReference type="NCBI Taxonomy" id="1086011"/>
    <lineage>
        <taxon>Bacteria</taxon>
        <taxon>Pseudomonadati</taxon>
        <taxon>Bacteroidota</taxon>
        <taxon>Flavobacteriia</taxon>
        <taxon>Flavobacteriales</taxon>
        <taxon>Flavobacteriaceae</taxon>
        <taxon>Flavobacterium</taxon>
    </lineage>
</organism>
<dbReference type="EMBL" id="AHKF01000018">
    <property type="protein sequence ID" value="EIA08252.1"/>
    <property type="molecule type" value="Genomic_DNA"/>
</dbReference>
<keyword evidence="11" id="KW-1185">Reference proteome</keyword>
<dbReference type="InterPro" id="IPR043760">
    <property type="entry name" value="PycTM_dom"/>
</dbReference>
<keyword evidence="5 8" id="KW-1133">Transmembrane helix</keyword>
<gene>
    <name evidence="10" type="ORF">HJ01_01974</name>
</gene>
<dbReference type="GO" id="GO:0005886">
    <property type="term" value="C:plasma membrane"/>
    <property type="evidence" value="ECO:0007669"/>
    <property type="project" value="UniProtKB-SubCell"/>
</dbReference>
<dbReference type="Pfam" id="PF18967">
    <property type="entry name" value="PycTM"/>
    <property type="match status" value="1"/>
</dbReference>
<dbReference type="Gene3D" id="1.10.3210.10">
    <property type="entry name" value="Hypothetical protein af1432"/>
    <property type="match status" value="1"/>
</dbReference>
<evidence type="ECO:0000256" key="6">
    <source>
        <dbReference type="ARBA" id="ARBA00023118"/>
    </source>
</evidence>
<evidence type="ECO:0000256" key="2">
    <source>
        <dbReference type="ARBA" id="ARBA00022475"/>
    </source>
</evidence>
<evidence type="ECO:0000256" key="1">
    <source>
        <dbReference type="ARBA" id="ARBA00004236"/>
    </source>
</evidence>
<evidence type="ECO:0000256" key="3">
    <source>
        <dbReference type="ARBA" id="ARBA00022692"/>
    </source>
</evidence>
<proteinExistence type="predicted"/>
<dbReference type="Proteomes" id="UP000005566">
    <property type="component" value="Unassembled WGS sequence"/>
</dbReference>
<reference evidence="10 11" key="1">
    <citation type="journal article" date="2014" name="Acta Crystallogr. D">
        <title>Structure-based characterization and antifreeze properties of a hyperactive ice-binding protein from the Antarctic bacterium Flavobacterium frigoris PS1.</title>
        <authorList>
            <person name="Do H."/>
            <person name="Kim S.J."/>
            <person name="Kim H.J."/>
            <person name="Lee J.H."/>
        </authorList>
    </citation>
    <scope>NUCLEOTIDE SEQUENCE [LARGE SCALE GENOMIC DNA]</scope>
    <source>
        <strain evidence="10 11">PS1</strain>
    </source>
</reference>
<keyword evidence="4" id="KW-0547">Nucleotide-binding</keyword>
<dbReference type="AlphaFoldDB" id="H7FRW2"/>
<keyword evidence="2" id="KW-1003">Cell membrane</keyword>
<keyword evidence="6" id="KW-0051">Antiviral defense</keyword>
<comment type="caution">
    <text evidence="10">The sequence shown here is derived from an EMBL/GenBank/DDBJ whole genome shotgun (WGS) entry which is preliminary data.</text>
</comment>
<feature type="transmembrane region" description="Helical" evidence="8">
    <location>
        <begin position="245"/>
        <end position="264"/>
    </location>
</feature>
<dbReference type="SMART" id="SM00471">
    <property type="entry name" value="HDc"/>
    <property type="match status" value="1"/>
</dbReference>
<sequence>MDLIEQAEGFVLKLLKDKLSILFTYHNVNHTVNVVNAVKVLCDNEILDQFDREIVLTAAWFHDTGYINGCEDHELSSVAIVTGFLKEEGKSIEYIDKVSSLIKATTFDYVPRNILEKIIRDADYSHFASPHYLTVCELLRTEWANTQKRTYSNLEWANENYKILMNCHKYYTDFAIANWTLLKEKNIDLVRNQIKTMEAEMDETPIIKDKKKKSKSKKPDRGIDTLFRITLSNHTRLSGIADSKANILLSVNAIIISIALSSLIPKLDNVNNAHLVVPTFIMLMFSVISIIFAILSTRPKVTSGVFSRQDIEDRKVNLLFFGNFYKMPLEEYEWAVNEMMKDNEYLYNSLIKDLYFLGLVLEKKYRLLRITYNIFMVGIIISVIAFVLAFYSATV</sequence>
<evidence type="ECO:0000313" key="10">
    <source>
        <dbReference type="EMBL" id="EIA08252.1"/>
    </source>
</evidence>
<accession>H7FRW2</accession>
<feature type="transmembrane region" description="Helical" evidence="8">
    <location>
        <begin position="370"/>
        <end position="393"/>
    </location>
</feature>
<dbReference type="PATRIC" id="fig|1086011.3.peg.1927"/>
<keyword evidence="7 8" id="KW-0472">Membrane</keyword>
<dbReference type="eggNOG" id="COG1418">
    <property type="taxonomic scope" value="Bacteria"/>
</dbReference>
<evidence type="ECO:0000256" key="7">
    <source>
        <dbReference type="ARBA" id="ARBA00023136"/>
    </source>
</evidence>
<evidence type="ECO:0000256" key="8">
    <source>
        <dbReference type="SAM" id="Phobius"/>
    </source>
</evidence>
<evidence type="ECO:0000256" key="5">
    <source>
        <dbReference type="ARBA" id="ARBA00022989"/>
    </source>
</evidence>
<dbReference type="SUPFAM" id="SSF109604">
    <property type="entry name" value="HD-domain/PDEase-like"/>
    <property type="match status" value="1"/>
</dbReference>
<evidence type="ECO:0000313" key="11">
    <source>
        <dbReference type="Proteomes" id="UP000005566"/>
    </source>
</evidence>
<evidence type="ECO:0000256" key="4">
    <source>
        <dbReference type="ARBA" id="ARBA00022741"/>
    </source>
</evidence>
<dbReference type="InterPro" id="IPR003607">
    <property type="entry name" value="HD/PDEase_dom"/>
</dbReference>
<dbReference type="GO" id="GO:0051607">
    <property type="term" value="P:defense response to virus"/>
    <property type="evidence" value="ECO:0007669"/>
    <property type="project" value="UniProtKB-KW"/>
</dbReference>
<name>H7FRW2_FLAFP</name>
<dbReference type="OrthoDB" id="5728337at2"/>
<feature type="transmembrane region" description="Helical" evidence="8">
    <location>
        <begin position="276"/>
        <end position="295"/>
    </location>
</feature>
<comment type="subcellular location">
    <subcellularLocation>
        <location evidence="1">Cell membrane</location>
    </subcellularLocation>
</comment>
<dbReference type="GO" id="GO:0000166">
    <property type="term" value="F:nucleotide binding"/>
    <property type="evidence" value="ECO:0007669"/>
    <property type="project" value="UniProtKB-KW"/>
</dbReference>
<feature type="domain" description="HD/PDEase" evidence="9">
    <location>
        <begin position="23"/>
        <end position="137"/>
    </location>
</feature>
<dbReference type="InterPro" id="IPR006674">
    <property type="entry name" value="HD_domain"/>
</dbReference>
<dbReference type="GO" id="GO:0016787">
    <property type="term" value="F:hydrolase activity"/>
    <property type="evidence" value="ECO:0007669"/>
    <property type="project" value="UniProtKB-KW"/>
</dbReference>
<evidence type="ECO:0000259" key="9">
    <source>
        <dbReference type="SMART" id="SM00471"/>
    </source>
</evidence>
<protein>
    <submittedName>
        <fullName evidence="10">Metal-dependent phosphohydrolase</fullName>
    </submittedName>
</protein>